<evidence type="ECO:0000313" key="1">
    <source>
        <dbReference type="EMBL" id="TXG76190.1"/>
    </source>
</evidence>
<gene>
    <name evidence="1" type="ORF">E6Q11_05155</name>
</gene>
<dbReference type="EMBL" id="SSDS01000081">
    <property type="protein sequence ID" value="TXG76190.1"/>
    <property type="molecule type" value="Genomic_DNA"/>
</dbReference>
<organism evidence="1 2">
    <name type="scientific">Candidatus Dojkabacteria bacterium</name>
    <dbReference type="NCBI Taxonomy" id="2099670"/>
    <lineage>
        <taxon>Bacteria</taxon>
        <taxon>Candidatus Dojkabacteria</taxon>
    </lineage>
</organism>
<reference evidence="1 2" key="1">
    <citation type="submission" date="2018-09" db="EMBL/GenBank/DDBJ databases">
        <title>Metagenome Assembled Genomes from an Advanced Water Purification Facility.</title>
        <authorList>
            <person name="Stamps B.W."/>
            <person name="Spear J.R."/>
        </authorList>
    </citation>
    <scope>NUCLEOTIDE SEQUENCE [LARGE SCALE GENOMIC DNA]</scope>
    <source>
        <strain evidence="1">Bin_63_2</strain>
    </source>
</reference>
<dbReference type="AlphaFoldDB" id="A0A5C7J3Y3"/>
<proteinExistence type="predicted"/>
<protein>
    <submittedName>
        <fullName evidence="1">Uncharacterized protein</fullName>
    </submittedName>
</protein>
<comment type="caution">
    <text evidence="1">The sequence shown here is derived from an EMBL/GenBank/DDBJ whole genome shotgun (WGS) entry which is preliminary data.</text>
</comment>
<accession>A0A5C7J3Y3</accession>
<name>A0A5C7J3Y3_9BACT</name>
<dbReference type="Proteomes" id="UP000321026">
    <property type="component" value="Unassembled WGS sequence"/>
</dbReference>
<evidence type="ECO:0000313" key="2">
    <source>
        <dbReference type="Proteomes" id="UP000321026"/>
    </source>
</evidence>
<sequence>MQGLTYNQLAKWIASMTPEQRMLTATIFDPVEDEFHPVTDIAITLEDDVLDKDHPMIVINTEDEDEEG</sequence>